<evidence type="ECO:0000313" key="2">
    <source>
        <dbReference type="WBParaSite" id="nRc.2.0.1.t02492-RA"/>
    </source>
</evidence>
<keyword evidence="1" id="KW-1185">Reference proteome</keyword>
<sequence length="72" mass="7567">MVRVNSVSILNKIMWALDRVTFIKMVLRATGVVCASLGRSSAAGSPIALSTDVIRIGSEIGLPWVGGVVRAV</sequence>
<dbReference type="Proteomes" id="UP000887565">
    <property type="component" value="Unplaced"/>
</dbReference>
<protein>
    <submittedName>
        <fullName evidence="2">Secreted protein</fullName>
    </submittedName>
</protein>
<organism evidence="1 2">
    <name type="scientific">Romanomermis culicivorax</name>
    <name type="common">Nematode worm</name>
    <dbReference type="NCBI Taxonomy" id="13658"/>
    <lineage>
        <taxon>Eukaryota</taxon>
        <taxon>Metazoa</taxon>
        <taxon>Ecdysozoa</taxon>
        <taxon>Nematoda</taxon>
        <taxon>Enoplea</taxon>
        <taxon>Dorylaimia</taxon>
        <taxon>Mermithida</taxon>
        <taxon>Mermithoidea</taxon>
        <taxon>Mermithidae</taxon>
        <taxon>Romanomermis</taxon>
    </lineage>
</organism>
<evidence type="ECO:0000313" key="1">
    <source>
        <dbReference type="Proteomes" id="UP000887565"/>
    </source>
</evidence>
<dbReference type="WBParaSite" id="nRc.2.0.1.t02492-RA">
    <property type="protein sequence ID" value="nRc.2.0.1.t02492-RA"/>
    <property type="gene ID" value="nRc.2.0.1.g02492"/>
</dbReference>
<proteinExistence type="predicted"/>
<reference evidence="2" key="1">
    <citation type="submission" date="2022-11" db="UniProtKB">
        <authorList>
            <consortium name="WormBaseParasite"/>
        </authorList>
    </citation>
    <scope>IDENTIFICATION</scope>
</reference>
<name>A0A915HMC7_ROMCU</name>
<dbReference type="AlphaFoldDB" id="A0A915HMC7"/>
<accession>A0A915HMC7</accession>